<accession>G8FV14</accession>
<gene>
    <name evidence="1" type="ORF">clP1_031</name>
</gene>
<name>G8FV14_9CAUD</name>
<sequence>MMTLYNVGDTVRLYNGTVGVVDVVTSGGALLIRGQYVQPDDVFNVCRKLKPGDVVTFKPVYELRQCPLWGQYGDDELDTVFGIRTADIPEKATVDVCHCYPGSDDVFTIEDSEYSFLSSMIERID</sequence>
<proteinExistence type="predicted"/>
<dbReference type="KEGG" id="vg:11294579"/>
<evidence type="ECO:0000313" key="1">
    <source>
        <dbReference type="EMBL" id="AER59790.1"/>
    </source>
</evidence>
<reference evidence="1 2" key="1">
    <citation type="journal article" date="2012" name="Gene">
        <title>Genome sequence of the phage clP1, which infects the beer spoilage bacterium Pediococcus damnosus.</title>
        <authorList>
            <person name="Kelly D."/>
            <person name="O'Sullivan O."/>
            <person name="Mills S."/>
            <person name="McAuliffe O."/>
            <person name="Ross R.P."/>
            <person name="Neve H."/>
            <person name="Coffey A."/>
        </authorList>
    </citation>
    <scope>NUCLEOTIDE SEQUENCE [LARGE SCALE GENOMIC DNA]</scope>
</reference>
<dbReference type="GeneID" id="11294579"/>
<evidence type="ECO:0000313" key="2">
    <source>
        <dbReference type="Proteomes" id="UP000005879"/>
    </source>
</evidence>
<dbReference type="EMBL" id="JN051154">
    <property type="protein sequence ID" value="AER59790.1"/>
    <property type="molecule type" value="Genomic_DNA"/>
</dbReference>
<keyword evidence="2" id="KW-1185">Reference proteome</keyword>
<organism evidence="1 2">
    <name type="scientific">Pediococcus phage cIP1</name>
    <dbReference type="NCBI Taxonomy" id="2681621"/>
    <lineage>
        <taxon>Viruses</taxon>
        <taxon>Duplodnaviria</taxon>
        <taxon>Heunggongvirae</taxon>
        <taxon>Uroviricota</taxon>
        <taxon>Caudoviricetes</taxon>
        <taxon>Coetzeevirus</taxon>
        <taxon>Coetzeevirus cIP1</taxon>
    </lineage>
</organism>
<dbReference type="RefSeq" id="YP_004934196.1">
    <property type="nucleotide sequence ID" value="NC_016161.1"/>
</dbReference>
<protein>
    <submittedName>
        <fullName evidence="1">Uncharacterized protein</fullName>
    </submittedName>
</protein>
<dbReference type="Proteomes" id="UP000005879">
    <property type="component" value="Segment"/>
</dbReference>